<evidence type="ECO:0000313" key="1">
    <source>
        <dbReference type="EMBL" id="CAZ85760.1"/>
    </source>
</evidence>
<proteinExistence type="predicted"/>
<keyword evidence="2" id="KW-1185">Reference proteome</keyword>
<dbReference type="KEGG" id="tml:GSTUM_00010802001"/>
<gene>
    <name evidence="1" type="ORF">GSTUM_00010802001</name>
</gene>
<evidence type="ECO:0000313" key="2">
    <source>
        <dbReference type="Proteomes" id="UP000006911"/>
    </source>
</evidence>
<protein>
    <submittedName>
        <fullName evidence="1">(Perigord truffle) hypothetical protein</fullName>
    </submittedName>
</protein>
<dbReference type="InParanoid" id="D5GML7"/>
<sequence>MCLRWPSAVFQRGFGAIGFVPLRPCISDGEIGLRWQTLTYLLRGRRMGCSERLFCTIRTALHSVSAAPFDFLDSAPWSPPWCLLPPP</sequence>
<accession>D5GML7</accession>
<dbReference type="HOGENOM" id="CLU_2484962_0_0_1"/>
<dbReference type="AlphaFoldDB" id="D5GML7"/>
<reference evidence="1 2" key="1">
    <citation type="journal article" date="2010" name="Nature">
        <title>Perigord black truffle genome uncovers evolutionary origins and mechanisms of symbiosis.</title>
        <authorList>
            <person name="Martin F."/>
            <person name="Kohler A."/>
            <person name="Murat C."/>
            <person name="Balestrini R."/>
            <person name="Coutinho P.M."/>
            <person name="Jaillon O."/>
            <person name="Montanini B."/>
            <person name="Morin E."/>
            <person name="Noel B."/>
            <person name="Percudani R."/>
            <person name="Porcel B."/>
            <person name="Rubini A."/>
            <person name="Amicucci A."/>
            <person name="Amselem J."/>
            <person name="Anthouard V."/>
            <person name="Arcioni S."/>
            <person name="Artiguenave F."/>
            <person name="Aury J.M."/>
            <person name="Ballario P."/>
            <person name="Bolchi A."/>
            <person name="Brenna A."/>
            <person name="Brun A."/>
            <person name="Buee M."/>
            <person name="Cantarel B."/>
            <person name="Chevalier G."/>
            <person name="Couloux A."/>
            <person name="Da Silva C."/>
            <person name="Denoeud F."/>
            <person name="Duplessis S."/>
            <person name="Ghignone S."/>
            <person name="Hilselberger B."/>
            <person name="Iotti M."/>
            <person name="Marcais B."/>
            <person name="Mello A."/>
            <person name="Miranda M."/>
            <person name="Pacioni G."/>
            <person name="Quesneville H."/>
            <person name="Riccioni C."/>
            <person name="Ruotolo R."/>
            <person name="Splivallo R."/>
            <person name="Stocchi V."/>
            <person name="Tisserant E."/>
            <person name="Viscomi A.R."/>
            <person name="Zambonelli A."/>
            <person name="Zampieri E."/>
            <person name="Henrissat B."/>
            <person name="Lebrun M.H."/>
            <person name="Paolocci F."/>
            <person name="Bonfante P."/>
            <person name="Ottonello S."/>
            <person name="Wincker P."/>
        </authorList>
    </citation>
    <scope>NUCLEOTIDE SEQUENCE [LARGE SCALE GENOMIC DNA]</scope>
    <source>
        <strain evidence="1 2">Mel28</strain>
    </source>
</reference>
<name>D5GML7_TUBMM</name>
<dbReference type="EMBL" id="FN430357">
    <property type="protein sequence ID" value="CAZ85760.1"/>
    <property type="molecule type" value="Genomic_DNA"/>
</dbReference>
<dbReference type="Proteomes" id="UP000006911">
    <property type="component" value="Unassembled WGS sequence"/>
</dbReference>
<organism evidence="1 2">
    <name type="scientific">Tuber melanosporum (strain Mel28)</name>
    <name type="common">Perigord black truffle</name>
    <dbReference type="NCBI Taxonomy" id="656061"/>
    <lineage>
        <taxon>Eukaryota</taxon>
        <taxon>Fungi</taxon>
        <taxon>Dikarya</taxon>
        <taxon>Ascomycota</taxon>
        <taxon>Pezizomycotina</taxon>
        <taxon>Pezizomycetes</taxon>
        <taxon>Pezizales</taxon>
        <taxon>Tuberaceae</taxon>
        <taxon>Tuber</taxon>
    </lineage>
</organism>